<dbReference type="KEGG" id="mvs:MVIS_0796"/>
<dbReference type="EMBL" id="FPLD01000014">
    <property type="protein sequence ID" value="SGY85333.1"/>
    <property type="molecule type" value="Genomic_DNA"/>
</dbReference>
<dbReference type="GO" id="GO:0022904">
    <property type="term" value="P:respiratory electron transport chain"/>
    <property type="evidence" value="ECO:0007669"/>
    <property type="project" value="InterPro"/>
</dbReference>
<feature type="transmembrane region" description="Helical" evidence="6">
    <location>
        <begin position="196"/>
        <end position="213"/>
    </location>
</feature>
<evidence type="ECO:0000256" key="3">
    <source>
        <dbReference type="ARBA" id="ARBA00022692"/>
    </source>
</evidence>
<dbReference type="OrthoDB" id="196472at2"/>
<dbReference type="GO" id="GO:0009055">
    <property type="term" value="F:electron transfer activity"/>
    <property type="evidence" value="ECO:0007669"/>
    <property type="project" value="InterPro"/>
</dbReference>
<comment type="subcellular location">
    <subcellularLocation>
        <location evidence="1">Cell membrane</location>
        <topology evidence="1">Multi-pass membrane protein</topology>
    </subcellularLocation>
</comment>
<dbReference type="PANTHER" id="PTHR30485">
    <property type="entry name" value="NI/FE-HYDROGENASE 1 B-TYPE CYTOCHROME SUBUNIT"/>
    <property type="match status" value="1"/>
</dbReference>
<dbReference type="GO" id="GO:0005886">
    <property type="term" value="C:plasma membrane"/>
    <property type="evidence" value="ECO:0007669"/>
    <property type="project" value="UniProtKB-SubCell"/>
</dbReference>
<proteinExistence type="predicted"/>
<evidence type="ECO:0000256" key="4">
    <source>
        <dbReference type="ARBA" id="ARBA00022989"/>
    </source>
</evidence>
<evidence type="ECO:0000256" key="5">
    <source>
        <dbReference type="ARBA" id="ARBA00023136"/>
    </source>
</evidence>
<dbReference type="AlphaFoldDB" id="A0A090IG79"/>
<evidence type="ECO:0000313" key="9">
    <source>
        <dbReference type="EMBL" id="SGY85333.1"/>
    </source>
</evidence>
<organism evidence="9 11">
    <name type="scientific">Moritella viscosa</name>
    <dbReference type="NCBI Taxonomy" id="80854"/>
    <lineage>
        <taxon>Bacteria</taxon>
        <taxon>Pseudomonadati</taxon>
        <taxon>Pseudomonadota</taxon>
        <taxon>Gammaproteobacteria</taxon>
        <taxon>Alteromonadales</taxon>
        <taxon>Moritellaceae</taxon>
        <taxon>Moritella</taxon>
    </lineage>
</organism>
<evidence type="ECO:0000256" key="6">
    <source>
        <dbReference type="SAM" id="Phobius"/>
    </source>
</evidence>
<evidence type="ECO:0000313" key="11">
    <source>
        <dbReference type="Proteomes" id="UP000183794"/>
    </source>
</evidence>
<keyword evidence="3 6" id="KW-0812">Transmembrane</keyword>
<name>A0A090IG79_9GAMM</name>
<evidence type="ECO:0000256" key="1">
    <source>
        <dbReference type="ARBA" id="ARBA00004651"/>
    </source>
</evidence>
<dbReference type="Proteomes" id="UP000183794">
    <property type="component" value="Unassembled WGS sequence"/>
</dbReference>
<dbReference type="PATRIC" id="fig|80854.5.peg.831"/>
<feature type="domain" description="Cytochrome b561 bacterial/Ni-hydrogenase" evidence="7">
    <location>
        <begin position="6"/>
        <end position="177"/>
    </location>
</feature>
<evidence type="ECO:0000256" key="2">
    <source>
        <dbReference type="ARBA" id="ARBA00022475"/>
    </source>
</evidence>
<dbReference type="RefSeq" id="WP_045109223.1">
    <property type="nucleotide sequence ID" value="NZ_CAWQZC010000056.1"/>
</dbReference>
<dbReference type="PANTHER" id="PTHR30485:SF2">
    <property type="entry name" value="BLL0597 PROTEIN"/>
    <property type="match status" value="1"/>
</dbReference>
<dbReference type="SUPFAM" id="SSF81342">
    <property type="entry name" value="Transmembrane di-heme cytochromes"/>
    <property type="match status" value="1"/>
</dbReference>
<dbReference type="Gene3D" id="1.20.950.20">
    <property type="entry name" value="Transmembrane di-heme cytochromes, Chain C"/>
    <property type="match status" value="1"/>
</dbReference>
<keyword evidence="4 6" id="KW-1133">Transmembrane helix</keyword>
<dbReference type="InterPro" id="IPR016174">
    <property type="entry name" value="Di-haem_cyt_TM"/>
</dbReference>
<reference evidence="8 10" key="2">
    <citation type="submission" date="2016-11" db="EMBL/GenBank/DDBJ databases">
        <authorList>
            <person name="Klemetsen T."/>
        </authorList>
    </citation>
    <scope>NUCLEOTIDE SEQUENCE [LARGE SCALE GENOMIC DNA]</scope>
    <source>
        <strain evidence="8">MT 2528</strain>
    </source>
</reference>
<dbReference type="InterPro" id="IPR011577">
    <property type="entry name" value="Cyt_b561_bac/Ni-Hgenase"/>
</dbReference>
<protein>
    <submittedName>
        <fullName evidence="9">Hypothetical b-type cytochrome</fullName>
    </submittedName>
</protein>
<dbReference type="Proteomes" id="UP000182660">
    <property type="component" value="Unassembled WGS sequence"/>
</dbReference>
<keyword evidence="10" id="KW-1185">Reference proteome</keyword>
<dbReference type="InterPro" id="IPR051542">
    <property type="entry name" value="Hydrogenase_cytochrome"/>
</dbReference>
<keyword evidence="5 6" id="KW-0472">Membrane</keyword>
<keyword evidence="2" id="KW-1003">Cell membrane</keyword>
<dbReference type="GO" id="GO:0020037">
    <property type="term" value="F:heme binding"/>
    <property type="evidence" value="ECO:0007669"/>
    <property type="project" value="TreeGrafter"/>
</dbReference>
<dbReference type="GeneID" id="61294247"/>
<dbReference type="HOGENOM" id="CLU_078451_0_0_6"/>
<sequence length="223" mass="25550">MVKVKVWDGFIRGYHWLQVSLLFALWYCADNGEMEWHFLFGYALLGLWITRFIWGFIGSDTAKFRYFLKSPKALIDYLSDKNKFDRVKFGHNPAGACMVILFLGLIITQLFTGLSASDDILSEGPLAQYFAADTVSFMTWLHSVNFDVLLWAIGLHVVAIVAYKLKKQPLVKTMITGVAEYKLVNSIVQPKMMNGLLAWVIYVCIAGAIWWQWGHENLGYLLY</sequence>
<feature type="transmembrane region" description="Helical" evidence="6">
    <location>
        <begin position="36"/>
        <end position="57"/>
    </location>
</feature>
<feature type="transmembrane region" description="Helical" evidence="6">
    <location>
        <begin position="93"/>
        <end position="114"/>
    </location>
</feature>
<gene>
    <name evidence="8" type="ORF">MT2528_0513</name>
    <name evidence="9" type="ORF">NVI5450_0505</name>
</gene>
<feature type="transmembrane region" description="Helical" evidence="6">
    <location>
        <begin position="148"/>
        <end position="165"/>
    </location>
</feature>
<accession>A0A090IG79</accession>
<evidence type="ECO:0000313" key="10">
    <source>
        <dbReference type="Proteomes" id="UP000182660"/>
    </source>
</evidence>
<dbReference type="EMBL" id="FPLJ01000017">
    <property type="protein sequence ID" value="SGY83853.1"/>
    <property type="molecule type" value="Genomic_DNA"/>
</dbReference>
<evidence type="ECO:0000259" key="7">
    <source>
        <dbReference type="Pfam" id="PF01292"/>
    </source>
</evidence>
<evidence type="ECO:0000313" key="8">
    <source>
        <dbReference type="EMBL" id="SGY83853.1"/>
    </source>
</evidence>
<dbReference type="Pfam" id="PF01292">
    <property type="entry name" value="Ni_hydr_CYTB"/>
    <property type="match status" value="1"/>
</dbReference>
<dbReference type="STRING" id="80854.MVIS_0796"/>
<reference evidence="9 11" key="1">
    <citation type="submission" date="2016-11" db="EMBL/GenBank/DDBJ databases">
        <authorList>
            <person name="Jaros S."/>
            <person name="Januszkiewicz K."/>
            <person name="Wedrychowicz H."/>
        </authorList>
    </citation>
    <scope>NUCLEOTIDE SEQUENCE [LARGE SCALE GENOMIC DNA]</scope>
    <source>
        <strain evidence="9">NVI 5450</strain>
    </source>
</reference>